<dbReference type="AlphaFoldDB" id="A0A3R6BIC1"/>
<gene>
    <name evidence="1" type="ORF">DW782_09085</name>
</gene>
<accession>A0A3R6BIC1</accession>
<sequence length="64" mass="7331">MYCLENNPLLGGISNKFREVGDISEEVVSFASLIFNTITINQVTNLVLFGKLLYDSACWRIRRF</sequence>
<comment type="caution">
    <text evidence="1">The sequence shown here is derived from an EMBL/GenBank/DDBJ whole genome shotgun (WGS) entry which is preliminary data.</text>
</comment>
<evidence type="ECO:0000313" key="2">
    <source>
        <dbReference type="Proteomes" id="UP000284660"/>
    </source>
</evidence>
<protein>
    <submittedName>
        <fullName evidence="1">Uncharacterized protein</fullName>
    </submittedName>
</protein>
<dbReference type="EMBL" id="QSJN01000004">
    <property type="protein sequence ID" value="RHD75785.1"/>
    <property type="molecule type" value="Genomic_DNA"/>
</dbReference>
<organism evidence="1 2">
    <name type="scientific">Parabacteroides distasonis</name>
    <dbReference type="NCBI Taxonomy" id="823"/>
    <lineage>
        <taxon>Bacteria</taxon>
        <taxon>Pseudomonadati</taxon>
        <taxon>Bacteroidota</taxon>
        <taxon>Bacteroidia</taxon>
        <taxon>Bacteroidales</taxon>
        <taxon>Tannerellaceae</taxon>
        <taxon>Parabacteroides</taxon>
    </lineage>
</organism>
<reference evidence="1 2" key="1">
    <citation type="submission" date="2018-08" db="EMBL/GenBank/DDBJ databases">
        <title>A genome reference for cultivated species of the human gut microbiota.</title>
        <authorList>
            <person name="Zou Y."/>
            <person name="Xue W."/>
            <person name="Luo G."/>
        </authorList>
    </citation>
    <scope>NUCLEOTIDE SEQUENCE [LARGE SCALE GENOMIC DNA]</scope>
    <source>
        <strain evidence="1 2">AM30-4</strain>
    </source>
</reference>
<name>A0A3R6BIC1_PARDI</name>
<proteinExistence type="predicted"/>
<evidence type="ECO:0000313" key="1">
    <source>
        <dbReference type="EMBL" id="RHD75785.1"/>
    </source>
</evidence>
<dbReference type="Proteomes" id="UP000284660">
    <property type="component" value="Unassembled WGS sequence"/>
</dbReference>